<dbReference type="Pfam" id="PF25052">
    <property type="entry name" value="AtDEF-like"/>
    <property type="match status" value="1"/>
</dbReference>
<evidence type="ECO:0000256" key="4">
    <source>
        <dbReference type="ARBA" id="ARBA00022821"/>
    </source>
</evidence>
<accession>A0A843WNP3</accession>
<dbReference type="AlphaFoldDB" id="A0A843WNP3"/>
<dbReference type="EMBL" id="NMUH01004056">
    <property type="protein sequence ID" value="MQM08198.1"/>
    <property type="molecule type" value="Genomic_DNA"/>
</dbReference>
<dbReference type="PANTHER" id="PTHR48224">
    <property type="entry name" value="DEFENSIN-LIKE PROTEIN 270-RELATED"/>
    <property type="match status" value="1"/>
</dbReference>
<comment type="similarity">
    <text evidence="1">Belongs to the DEFL family.</text>
</comment>
<evidence type="ECO:0000313" key="6">
    <source>
        <dbReference type="Proteomes" id="UP000652761"/>
    </source>
</evidence>
<evidence type="ECO:0000313" key="5">
    <source>
        <dbReference type="EMBL" id="MQM08198.1"/>
    </source>
</evidence>
<keyword evidence="2" id="KW-0929">Antimicrobial</keyword>
<dbReference type="OrthoDB" id="791958at2759"/>
<reference evidence="5" key="1">
    <citation type="submission" date="2017-07" db="EMBL/GenBank/DDBJ databases">
        <title>Taro Niue Genome Assembly and Annotation.</title>
        <authorList>
            <person name="Atibalentja N."/>
            <person name="Keating K."/>
            <person name="Fields C.J."/>
        </authorList>
    </citation>
    <scope>NUCLEOTIDE SEQUENCE</scope>
    <source>
        <strain evidence="5">Niue_2</strain>
        <tissue evidence="5">Leaf</tissue>
    </source>
</reference>
<keyword evidence="3" id="KW-0295">Fungicide</keyword>
<dbReference type="Proteomes" id="UP000652761">
    <property type="component" value="Unassembled WGS sequence"/>
</dbReference>
<protein>
    <submittedName>
        <fullName evidence="5">Uncharacterized protein</fullName>
    </submittedName>
</protein>
<proteinExistence type="inferred from homology"/>
<organism evidence="5 6">
    <name type="scientific">Colocasia esculenta</name>
    <name type="common">Wild taro</name>
    <name type="synonym">Arum esculentum</name>
    <dbReference type="NCBI Taxonomy" id="4460"/>
    <lineage>
        <taxon>Eukaryota</taxon>
        <taxon>Viridiplantae</taxon>
        <taxon>Streptophyta</taxon>
        <taxon>Embryophyta</taxon>
        <taxon>Tracheophyta</taxon>
        <taxon>Spermatophyta</taxon>
        <taxon>Magnoliopsida</taxon>
        <taxon>Liliopsida</taxon>
        <taxon>Araceae</taxon>
        <taxon>Aroideae</taxon>
        <taxon>Colocasieae</taxon>
        <taxon>Colocasia</taxon>
    </lineage>
</organism>
<dbReference type="InterPro" id="IPR010851">
    <property type="entry name" value="DEFL"/>
</dbReference>
<evidence type="ECO:0000256" key="2">
    <source>
        <dbReference type="ARBA" id="ARBA00022529"/>
    </source>
</evidence>
<evidence type="ECO:0000256" key="3">
    <source>
        <dbReference type="ARBA" id="ARBA00022577"/>
    </source>
</evidence>
<gene>
    <name evidence="5" type="ORF">Taro_041048</name>
</gene>
<keyword evidence="6" id="KW-1185">Reference proteome</keyword>
<evidence type="ECO:0000256" key="1">
    <source>
        <dbReference type="ARBA" id="ARBA00006722"/>
    </source>
</evidence>
<keyword evidence="4" id="KW-0611">Plant defense</keyword>
<name>A0A843WNP3_COLES</name>
<dbReference type="GO" id="GO:0031640">
    <property type="term" value="P:killing of cells of another organism"/>
    <property type="evidence" value="ECO:0007669"/>
    <property type="project" value="UniProtKB-KW"/>
</dbReference>
<dbReference type="GO" id="GO:0050832">
    <property type="term" value="P:defense response to fungus"/>
    <property type="evidence" value="ECO:0007669"/>
    <property type="project" value="UniProtKB-KW"/>
</dbReference>
<comment type="caution">
    <text evidence="5">The sequence shown here is derived from an EMBL/GenBank/DDBJ whole genome shotgun (WGS) entry which is preliminary data.</text>
</comment>
<dbReference type="PANTHER" id="PTHR48224:SF1">
    <property type="entry name" value="DEFENSIN-LIKE PROTEIN 270"/>
    <property type="match status" value="1"/>
</dbReference>
<sequence length="110" mass="12109">MLEARDQQQPAGRKPHRSVGLGRAVCSAIRRAAIRLRTQMASSKQSAIVIFFLCLVLAAESQRSGEDCVFAGPCRTKFDCYVPCQRLGLSPITVLCQPYEEGRLTCCCLT</sequence>